<evidence type="ECO:0000313" key="2">
    <source>
        <dbReference type="EMBL" id="GJN40889.1"/>
    </source>
</evidence>
<gene>
    <name evidence="3" type="primary">gn00304</name>
    <name evidence="2" type="synonym">gn00199</name>
    <name evidence="2" type="ORF">PR202_gn00199</name>
    <name evidence="3" type="ORF">PR202_gn00304</name>
</gene>
<evidence type="ECO:0000313" key="4">
    <source>
        <dbReference type="Proteomes" id="UP001054889"/>
    </source>
</evidence>
<organism evidence="3 4">
    <name type="scientific">Eleusine coracana subsp. coracana</name>
    <dbReference type="NCBI Taxonomy" id="191504"/>
    <lineage>
        <taxon>Eukaryota</taxon>
        <taxon>Viridiplantae</taxon>
        <taxon>Streptophyta</taxon>
        <taxon>Embryophyta</taxon>
        <taxon>Tracheophyta</taxon>
        <taxon>Spermatophyta</taxon>
        <taxon>Magnoliopsida</taxon>
        <taxon>Liliopsida</taxon>
        <taxon>Poales</taxon>
        <taxon>Poaceae</taxon>
        <taxon>PACMAD clade</taxon>
        <taxon>Chloridoideae</taxon>
        <taxon>Cynodonteae</taxon>
        <taxon>Eleusininae</taxon>
        <taxon>Eleusine</taxon>
    </lineage>
</organism>
<reference evidence="3" key="1">
    <citation type="journal article" date="2018" name="DNA Res.">
        <title>Multiple hybrid de novo genome assembly of finger millet, an orphan allotetraploid crop.</title>
        <authorList>
            <person name="Hatakeyama M."/>
            <person name="Aluri S."/>
            <person name="Balachadran M.T."/>
            <person name="Sivarajan S.R."/>
            <person name="Patrignani A."/>
            <person name="Gruter S."/>
            <person name="Poveda L."/>
            <person name="Shimizu-Inatsugi R."/>
            <person name="Baeten J."/>
            <person name="Francoijs K.J."/>
            <person name="Nataraja K.N."/>
            <person name="Reddy Y.A.N."/>
            <person name="Phadnis S."/>
            <person name="Ravikumar R.L."/>
            <person name="Schlapbach R."/>
            <person name="Sreeman S.M."/>
            <person name="Shimizu K.K."/>
        </authorList>
    </citation>
    <scope>NUCLEOTIDE SEQUENCE</scope>
</reference>
<evidence type="ECO:0000313" key="3">
    <source>
        <dbReference type="EMBL" id="GJN40987.1"/>
    </source>
</evidence>
<reference evidence="3" key="2">
    <citation type="submission" date="2021-12" db="EMBL/GenBank/DDBJ databases">
        <title>Resequencing data analysis of finger millet.</title>
        <authorList>
            <person name="Hatakeyama M."/>
            <person name="Aluri S."/>
            <person name="Balachadran M.T."/>
            <person name="Sivarajan S.R."/>
            <person name="Poveda L."/>
            <person name="Shimizu-Inatsugi R."/>
            <person name="Schlapbach R."/>
            <person name="Sreeman S.M."/>
            <person name="Shimizu K.K."/>
        </authorList>
    </citation>
    <scope>NUCLEOTIDE SEQUENCE</scope>
</reference>
<sequence length="136" mass="14212">MDLLSCGLFSLSLSLTDPSERWPPRTHPRALPPDGDVAGSAASDLEAAGSARQDLAGRLAQGFTGLLHVPPQFPWPSAAHKRMSFEIDLPVVPFVAHRGAVGPEEFPFPAAAVSSVIDIGGRLGQAGVEPSRLGLP</sequence>
<dbReference type="PANTHER" id="PTHR34541">
    <property type="entry name" value="OS01G0729900 PROTEIN"/>
    <property type="match status" value="1"/>
</dbReference>
<dbReference type="PANTHER" id="PTHR34541:SF2">
    <property type="entry name" value="OS01G0729900 PROTEIN"/>
    <property type="match status" value="1"/>
</dbReference>
<protein>
    <submittedName>
        <fullName evidence="3">Uncharacterized protein</fullName>
    </submittedName>
</protein>
<accession>A0AAV5G2A4</accession>
<dbReference type="EMBL" id="BQKI01000199">
    <property type="protein sequence ID" value="GJN40987.1"/>
    <property type="molecule type" value="Genomic_DNA"/>
</dbReference>
<proteinExistence type="predicted"/>
<dbReference type="Proteomes" id="UP001054889">
    <property type="component" value="Unassembled WGS sequence"/>
</dbReference>
<feature type="region of interest" description="Disordered" evidence="1">
    <location>
        <begin position="19"/>
        <end position="46"/>
    </location>
</feature>
<dbReference type="AlphaFoldDB" id="A0AAV5G2A4"/>
<comment type="caution">
    <text evidence="3">The sequence shown here is derived from an EMBL/GenBank/DDBJ whole genome shotgun (WGS) entry which is preliminary data.</text>
</comment>
<keyword evidence="4" id="KW-1185">Reference proteome</keyword>
<evidence type="ECO:0000256" key="1">
    <source>
        <dbReference type="SAM" id="MobiDB-lite"/>
    </source>
</evidence>
<name>A0AAV5G2A4_ELECO</name>
<dbReference type="EMBL" id="BQKI01000199">
    <property type="protein sequence ID" value="GJN40889.1"/>
    <property type="molecule type" value="Genomic_DNA"/>
</dbReference>